<keyword evidence="2 5" id="KW-0560">Oxidoreductase</keyword>
<comment type="function">
    <text evidence="2">Catalyzes the reduction of dTDP-6-deoxy-L-lyxo-4-hexulose to yield dTDP-L-rhamnose.</text>
</comment>
<evidence type="ECO:0000259" key="4">
    <source>
        <dbReference type="Pfam" id="PF04321"/>
    </source>
</evidence>
<dbReference type="UniPathway" id="UPA00124"/>
<dbReference type="CDD" id="cd05254">
    <property type="entry name" value="dTDP_HR_like_SDR_e"/>
    <property type="match status" value="1"/>
</dbReference>
<dbReference type="SUPFAM" id="SSF51735">
    <property type="entry name" value="NAD(P)-binding Rossmann-fold domains"/>
    <property type="match status" value="1"/>
</dbReference>
<dbReference type="GO" id="GO:0005829">
    <property type="term" value="C:cytosol"/>
    <property type="evidence" value="ECO:0007669"/>
    <property type="project" value="TreeGrafter"/>
</dbReference>
<dbReference type="Proteomes" id="UP000319792">
    <property type="component" value="Unassembled WGS sequence"/>
</dbReference>
<dbReference type="NCBIfam" id="TIGR01214">
    <property type="entry name" value="rmlD"/>
    <property type="match status" value="1"/>
</dbReference>
<dbReference type="InterPro" id="IPR036291">
    <property type="entry name" value="NAD(P)-bd_dom_sf"/>
</dbReference>
<dbReference type="InterPro" id="IPR029903">
    <property type="entry name" value="RmlD-like-bd"/>
</dbReference>
<dbReference type="AlphaFoldDB" id="A0A5C5RUA0"/>
<sequence length="355" mass="36034">MARAASTGAVGHPPLLNVGTRAGCFGPHDHISITVPTRYVKTPQTRPSRTVRGVDLVITGAAGQVGSALVAAAASRGIAARALGRAELDVTSPQSVGGLAIGPSTVLVNCAAHTAVDAAESEPEAAAALNTVAPGLLAARCAATGARLVQLSTDYVFGPASEPPRPWEPGDPTGPSSVYGRTKLDGERAAAAADPRTVVVRTAWVYTGRAPGPDGRDGWARDFVGTMGRLADDGVDPKVVDDQTGSPTFAPDLAVGLLDLALLLAAEPTRPGAVLHAAGGGAATWFDVARAVFARAGADPARVCPCTTAEFPRPAPRPAYSVLSPAAWSAWGLTPLPDWHDALDRAVGAPGPADR</sequence>
<proteinExistence type="inferred from homology"/>
<dbReference type="EMBL" id="VIGV01000001">
    <property type="protein sequence ID" value="TWS26384.1"/>
    <property type="molecule type" value="Genomic_DNA"/>
</dbReference>
<evidence type="ECO:0000256" key="2">
    <source>
        <dbReference type="RuleBase" id="RU364082"/>
    </source>
</evidence>
<feature type="region of interest" description="Disordered" evidence="3">
    <location>
        <begin position="160"/>
        <end position="181"/>
    </location>
</feature>
<evidence type="ECO:0000313" key="6">
    <source>
        <dbReference type="Proteomes" id="UP000319792"/>
    </source>
</evidence>
<accession>A0A5C5RUA0</accession>
<keyword evidence="6" id="KW-1185">Reference proteome</keyword>
<gene>
    <name evidence="5" type="primary">rfbD</name>
    <name evidence="5" type="ORF">FK268_03880</name>
</gene>
<dbReference type="GO" id="GO:0019305">
    <property type="term" value="P:dTDP-rhamnose biosynthetic process"/>
    <property type="evidence" value="ECO:0007669"/>
    <property type="project" value="UniProtKB-UniPathway"/>
</dbReference>
<dbReference type="Gene3D" id="3.90.25.10">
    <property type="entry name" value="UDP-galactose 4-epimerase, domain 1"/>
    <property type="match status" value="1"/>
</dbReference>
<evidence type="ECO:0000313" key="5">
    <source>
        <dbReference type="EMBL" id="TWS26384.1"/>
    </source>
</evidence>
<reference evidence="5 6" key="2">
    <citation type="submission" date="2019-08" db="EMBL/GenBank/DDBJ databases">
        <title>Tsukamurella conjunctivitidis sp. nov., Tsukamurella assacharolytica sp. nov. and Tsukamurella sputae sp. nov. isolated from patients with conjunctivitis, bacteraemia (lymphoma) and respiratory infection (sputum) in Hong Kong.</title>
        <authorList>
            <person name="Fok K.M.N."/>
            <person name="Fong J.Y.H."/>
        </authorList>
    </citation>
    <scope>NUCLEOTIDE SEQUENCE [LARGE SCALE GENOMIC DNA]</scope>
    <source>
        <strain evidence="5 6">HKU70</strain>
    </source>
</reference>
<dbReference type="Pfam" id="PF04321">
    <property type="entry name" value="RmlD_sub_bind"/>
    <property type="match status" value="1"/>
</dbReference>
<comment type="pathway">
    <text evidence="2">Carbohydrate biosynthesis; dTDP-L-rhamnose biosynthesis.</text>
</comment>
<comment type="caution">
    <text evidence="5">The sequence shown here is derived from an EMBL/GenBank/DDBJ whole genome shotgun (WGS) entry which is preliminary data.</text>
</comment>
<evidence type="ECO:0000256" key="1">
    <source>
        <dbReference type="ARBA" id="ARBA00010944"/>
    </source>
</evidence>
<evidence type="ECO:0000256" key="3">
    <source>
        <dbReference type="SAM" id="MobiDB-lite"/>
    </source>
</evidence>
<dbReference type="PANTHER" id="PTHR10491:SF4">
    <property type="entry name" value="METHIONINE ADENOSYLTRANSFERASE 2 SUBUNIT BETA"/>
    <property type="match status" value="1"/>
</dbReference>
<dbReference type="Gene3D" id="3.40.50.720">
    <property type="entry name" value="NAD(P)-binding Rossmann-like Domain"/>
    <property type="match status" value="1"/>
</dbReference>
<dbReference type="PANTHER" id="PTHR10491">
    <property type="entry name" value="DTDP-4-DEHYDRORHAMNOSE REDUCTASE"/>
    <property type="match status" value="1"/>
</dbReference>
<comment type="similarity">
    <text evidence="1 2">Belongs to the dTDP-4-dehydrorhamnose reductase family.</text>
</comment>
<reference evidence="5 6" key="1">
    <citation type="submission" date="2019-06" db="EMBL/GenBank/DDBJ databases">
        <authorList>
            <person name="Teng J.L.L."/>
            <person name="Lee H.H."/>
            <person name="Lau S.K.P."/>
            <person name="Woo P.C.Y."/>
        </authorList>
    </citation>
    <scope>NUCLEOTIDE SEQUENCE [LARGE SCALE GENOMIC DNA]</scope>
    <source>
        <strain evidence="5 6">HKU70</strain>
    </source>
</reference>
<feature type="domain" description="RmlD-like substrate binding" evidence="4">
    <location>
        <begin position="56"/>
        <end position="347"/>
    </location>
</feature>
<dbReference type="InterPro" id="IPR005913">
    <property type="entry name" value="dTDP_dehydrorham_reduct"/>
</dbReference>
<name>A0A5C5RUA0_9ACTN</name>
<organism evidence="5 6">
    <name type="scientific">Tsukamurella sputi</name>
    <dbReference type="NCBI Taxonomy" id="2591848"/>
    <lineage>
        <taxon>Bacteria</taxon>
        <taxon>Bacillati</taxon>
        <taxon>Actinomycetota</taxon>
        <taxon>Actinomycetes</taxon>
        <taxon>Mycobacteriales</taxon>
        <taxon>Tsukamurellaceae</taxon>
        <taxon>Tsukamurella</taxon>
    </lineage>
</organism>
<dbReference type="EC" id="1.1.1.133" evidence="2"/>
<dbReference type="GO" id="GO:0008831">
    <property type="term" value="F:dTDP-4-dehydrorhamnose reductase activity"/>
    <property type="evidence" value="ECO:0007669"/>
    <property type="project" value="UniProtKB-EC"/>
</dbReference>
<keyword evidence="2" id="KW-0521">NADP</keyword>
<dbReference type="OrthoDB" id="9803892at2"/>
<protein>
    <recommendedName>
        <fullName evidence="2">dTDP-4-dehydrorhamnose reductase</fullName>
        <ecNumber evidence="2">1.1.1.133</ecNumber>
    </recommendedName>
</protein>